<proteinExistence type="predicted"/>
<comment type="subcellular location">
    <subcellularLocation>
        <location evidence="1">Cell membrane</location>
        <topology evidence="1">Multi-pass membrane protein</topology>
    </subcellularLocation>
</comment>
<accession>A0A0M0EF93</accession>
<dbReference type="InterPro" id="IPR040423">
    <property type="entry name" value="PEA_transferase"/>
</dbReference>
<dbReference type="EMBL" id="LHUQ01000024">
    <property type="protein sequence ID" value="KON63606.1"/>
    <property type="molecule type" value="Genomic_DNA"/>
</dbReference>
<protein>
    <submittedName>
        <fullName evidence="9">Phosphoethanolamine transferase CptA</fullName>
        <ecNumber evidence="9">2.7.-.-</ecNumber>
    </submittedName>
</protein>
<comment type="caution">
    <text evidence="9">The sequence shown here is derived from an EMBL/GenBank/DDBJ whole genome shotgun (WGS) entry which is preliminary data.</text>
</comment>
<evidence type="ECO:0000256" key="4">
    <source>
        <dbReference type="ARBA" id="ARBA00022692"/>
    </source>
</evidence>
<gene>
    <name evidence="9" type="primary">cptA1</name>
    <name evidence="9" type="ORF">KOEU_28530</name>
</gene>
<name>A0A0M0EF93_KOMEU</name>
<dbReference type="AlphaFoldDB" id="A0A0M0EF93"/>
<dbReference type="Gene3D" id="3.40.720.10">
    <property type="entry name" value="Alkaline Phosphatase, subunit A"/>
    <property type="match status" value="1"/>
</dbReference>
<keyword evidence="5 7" id="KW-1133">Transmembrane helix</keyword>
<organism evidence="9 10">
    <name type="scientific">Komagataeibacter europaeus</name>
    <name type="common">Gluconacetobacter europaeus</name>
    <dbReference type="NCBI Taxonomy" id="33995"/>
    <lineage>
        <taxon>Bacteria</taxon>
        <taxon>Pseudomonadati</taxon>
        <taxon>Pseudomonadota</taxon>
        <taxon>Alphaproteobacteria</taxon>
        <taxon>Acetobacterales</taxon>
        <taxon>Acetobacteraceae</taxon>
        <taxon>Komagataeibacter</taxon>
    </lineage>
</organism>
<evidence type="ECO:0000256" key="1">
    <source>
        <dbReference type="ARBA" id="ARBA00004651"/>
    </source>
</evidence>
<dbReference type="Proteomes" id="UP000037566">
    <property type="component" value="Unassembled WGS sequence"/>
</dbReference>
<dbReference type="InterPro" id="IPR058130">
    <property type="entry name" value="PEA_transf_C"/>
</dbReference>
<feature type="transmembrane region" description="Helical" evidence="7">
    <location>
        <begin position="20"/>
        <end position="38"/>
    </location>
</feature>
<dbReference type="OrthoDB" id="7250625at2"/>
<reference evidence="9" key="1">
    <citation type="submission" date="2015-08" db="EMBL/GenBank/DDBJ databases">
        <title>Draft genome sequence of Komagataeibacter europaeus CECT 8546 a cellulose producer strain from vinegar produced by the traditional method.</title>
        <authorList>
            <person name="Poehlein A."/>
            <person name="Valera M.J."/>
            <person name="Haack F.S."/>
            <person name="Mas A."/>
            <person name="Daniel R."/>
            <person name="Streit W.R."/>
            <person name="Mateo E."/>
        </authorList>
    </citation>
    <scope>NUCLEOTIDE SEQUENCE [LARGE SCALE GENOMIC DNA]</scope>
    <source>
        <strain evidence="9">CECT 8546</strain>
    </source>
</reference>
<evidence type="ECO:0000256" key="3">
    <source>
        <dbReference type="ARBA" id="ARBA00022679"/>
    </source>
</evidence>
<evidence type="ECO:0000256" key="7">
    <source>
        <dbReference type="SAM" id="Phobius"/>
    </source>
</evidence>
<dbReference type="PANTHER" id="PTHR30443:SF2">
    <property type="entry name" value="PHOSPHOETHANOLAMINE TRANSFERASE EPTC"/>
    <property type="match status" value="1"/>
</dbReference>
<dbReference type="GO" id="GO:0016776">
    <property type="term" value="F:phosphotransferase activity, phosphate group as acceptor"/>
    <property type="evidence" value="ECO:0007669"/>
    <property type="project" value="TreeGrafter"/>
</dbReference>
<keyword evidence="4 7" id="KW-0812">Transmembrane</keyword>
<dbReference type="Pfam" id="PF00884">
    <property type="entry name" value="Sulfatase"/>
    <property type="match status" value="1"/>
</dbReference>
<evidence type="ECO:0000259" key="8">
    <source>
        <dbReference type="Pfam" id="PF00884"/>
    </source>
</evidence>
<evidence type="ECO:0000313" key="10">
    <source>
        <dbReference type="Proteomes" id="UP000037566"/>
    </source>
</evidence>
<dbReference type="SUPFAM" id="SSF53649">
    <property type="entry name" value="Alkaline phosphatase-like"/>
    <property type="match status" value="1"/>
</dbReference>
<keyword evidence="2" id="KW-1003">Cell membrane</keyword>
<dbReference type="InterPro" id="IPR000917">
    <property type="entry name" value="Sulfatase_N"/>
</dbReference>
<keyword evidence="3 9" id="KW-0808">Transferase</keyword>
<dbReference type="PATRIC" id="fig|33995.3.peg.3167"/>
<feature type="domain" description="Sulfatase N-terminal" evidence="8">
    <location>
        <begin position="130"/>
        <end position="381"/>
    </location>
</feature>
<dbReference type="GO" id="GO:0005886">
    <property type="term" value="C:plasma membrane"/>
    <property type="evidence" value="ECO:0007669"/>
    <property type="project" value="UniProtKB-SubCell"/>
</dbReference>
<evidence type="ECO:0000313" key="9">
    <source>
        <dbReference type="EMBL" id="KON63606.1"/>
    </source>
</evidence>
<dbReference type="EC" id="2.7.-.-" evidence="9"/>
<evidence type="ECO:0000256" key="6">
    <source>
        <dbReference type="ARBA" id="ARBA00023136"/>
    </source>
</evidence>
<dbReference type="CDD" id="cd16017">
    <property type="entry name" value="LptA"/>
    <property type="match status" value="1"/>
</dbReference>
<evidence type="ECO:0000256" key="5">
    <source>
        <dbReference type="ARBA" id="ARBA00022989"/>
    </source>
</evidence>
<feature type="transmembrane region" description="Helical" evidence="7">
    <location>
        <begin position="45"/>
        <end position="62"/>
    </location>
</feature>
<evidence type="ECO:0000256" key="2">
    <source>
        <dbReference type="ARBA" id="ARBA00022475"/>
    </source>
</evidence>
<dbReference type="GO" id="GO:0009244">
    <property type="term" value="P:lipopolysaccharide core region biosynthetic process"/>
    <property type="evidence" value="ECO:0007669"/>
    <property type="project" value="TreeGrafter"/>
</dbReference>
<keyword evidence="10" id="KW-1185">Reference proteome</keyword>
<keyword evidence="6 7" id="KW-0472">Membrane</keyword>
<dbReference type="InterPro" id="IPR017850">
    <property type="entry name" value="Alkaline_phosphatase_core_sf"/>
</dbReference>
<sequence>MLQAIAGTNSHEALSTLESFSIPVVMLLVASFAAQCYLSWKFSRFRLYVFIFTGLTLVYPYGRAIVKAYHVQKERHVYTESASSFRAYAPGTIGNTVYLLSLIMNDENTEAVPHQNTDSMITDKVPGRVKNIIVVVGESDLADRHTIYGYKAQNTTPNIQRLVDGDRICVIQNAHSSANMTRYAVPMLFSFYDPDHRDKLYSEKNIIELAKDNKYKTFWISSQDGFGQYSRSFGYLSEFSDYVTRQDYNNKENHVDWHDESLLPVIKEKFADPDEYKFFVIHIIGSHIFYSDDRTQEDIDALPTADTYDQSIHRTDRILNQIINMADAELKDYALLYTSDHAEIINVGHGLQYGGYAQYRVPVFMLDKSKKYCQMAEEMRNNDGYYTEVMNKFILLDMMGYTVNPDSISDVRIHDHVLHSDSMTYDYKNLPTEKDRK</sequence>
<dbReference type="PANTHER" id="PTHR30443">
    <property type="entry name" value="INNER MEMBRANE PROTEIN"/>
    <property type="match status" value="1"/>
</dbReference>